<protein>
    <submittedName>
        <fullName evidence="3">Serine hydrolase</fullName>
    </submittedName>
</protein>
<accession>A0ABR8KY04</accession>
<dbReference type="Gene3D" id="3.40.710.10">
    <property type="entry name" value="DD-peptidase/beta-lactamase superfamily"/>
    <property type="match status" value="1"/>
</dbReference>
<dbReference type="InterPro" id="IPR001466">
    <property type="entry name" value="Beta-lactam-related"/>
</dbReference>
<dbReference type="EMBL" id="JACXLC010000001">
    <property type="protein sequence ID" value="MBD2843101.1"/>
    <property type="molecule type" value="Genomic_DNA"/>
</dbReference>
<dbReference type="SUPFAM" id="SSF56601">
    <property type="entry name" value="beta-lactamase/transpeptidase-like"/>
    <property type="match status" value="1"/>
</dbReference>
<dbReference type="GO" id="GO:0016787">
    <property type="term" value="F:hydrolase activity"/>
    <property type="evidence" value="ECO:0007669"/>
    <property type="project" value="UniProtKB-KW"/>
</dbReference>
<comment type="caution">
    <text evidence="3">The sequence shown here is derived from an EMBL/GenBank/DDBJ whole genome shotgun (WGS) entry which is preliminary data.</text>
</comment>
<keyword evidence="3" id="KW-0378">Hydrolase</keyword>
<dbReference type="PANTHER" id="PTHR43283:SF7">
    <property type="entry name" value="BETA-LACTAMASE-RELATED DOMAIN-CONTAINING PROTEIN"/>
    <property type="match status" value="1"/>
</dbReference>
<keyword evidence="4" id="KW-1185">Reference proteome</keyword>
<feature type="chain" id="PRO_5046619350" evidence="1">
    <location>
        <begin position="24"/>
        <end position="344"/>
    </location>
</feature>
<evidence type="ECO:0000256" key="1">
    <source>
        <dbReference type="SAM" id="SignalP"/>
    </source>
</evidence>
<name>A0ABR8KY04_9SPHN</name>
<dbReference type="InterPro" id="IPR050789">
    <property type="entry name" value="Diverse_Enzym_Activities"/>
</dbReference>
<feature type="domain" description="Beta-lactamase-related" evidence="2">
    <location>
        <begin position="44"/>
        <end position="320"/>
    </location>
</feature>
<dbReference type="Pfam" id="PF00144">
    <property type="entry name" value="Beta-lactamase"/>
    <property type="match status" value="1"/>
</dbReference>
<gene>
    <name evidence="3" type="ORF">IB285_12640</name>
</gene>
<reference evidence="3 4" key="1">
    <citation type="submission" date="2020-09" db="EMBL/GenBank/DDBJ databases">
        <authorList>
            <person name="Yoon J.-W."/>
        </authorList>
    </citation>
    <scope>NUCLEOTIDE SEQUENCE [LARGE SCALE GENOMIC DNA]</scope>
    <source>
        <strain evidence="3 4">KMU-140</strain>
    </source>
</reference>
<dbReference type="PANTHER" id="PTHR43283">
    <property type="entry name" value="BETA-LACTAMASE-RELATED"/>
    <property type="match status" value="1"/>
</dbReference>
<dbReference type="InterPro" id="IPR012338">
    <property type="entry name" value="Beta-lactam/transpept-like"/>
</dbReference>
<sequence length="344" mass="37876">MKLFLRAIALLATISLLPAGALANDVMERVERVIEEGQLGEVKAVIIEQGGEVLYERYFDGAEAGDRFDIRSAGKSITALALGRAMADGVVPSLDENPLAALGGSAKHSSITLRDLVSMSSALDCNDWDQSSPGQEDKMYPKREWVPHALSIPVQQDYVRDRKGFGRFSYCTAGVFMTGQYIEKQSGERFDTYVQRTLFDPLGITDFQWKRSRSGEIQAGGQIEMRPRDLVKIGRLVLNGGAHGGQQLVPAAWIGEMLTPHVRATGNADYGYLWWLSAFRSGEFATSGWYMSGNGGNMVVLLEELDAVITVVATNYNKPGMHQISRDIIERGAMTYLLERQAAE</sequence>
<feature type="signal peptide" evidence="1">
    <location>
        <begin position="1"/>
        <end position="23"/>
    </location>
</feature>
<evidence type="ECO:0000313" key="3">
    <source>
        <dbReference type="EMBL" id="MBD2843101.1"/>
    </source>
</evidence>
<organism evidence="3 4">
    <name type="scientific">Erythrobacter rubeus</name>
    <dbReference type="NCBI Taxonomy" id="2760803"/>
    <lineage>
        <taxon>Bacteria</taxon>
        <taxon>Pseudomonadati</taxon>
        <taxon>Pseudomonadota</taxon>
        <taxon>Alphaproteobacteria</taxon>
        <taxon>Sphingomonadales</taxon>
        <taxon>Erythrobacteraceae</taxon>
        <taxon>Erythrobacter/Porphyrobacter group</taxon>
        <taxon>Erythrobacter</taxon>
    </lineage>
</organism>
<dbReference type="Proteomes" id="UP000635384">
    <property type="component" value="Unassembled WGS sequence"/>
</dbReference>
<evidence type="ECO:0000313" key="4">
    <source>
        <dbReference type="Proteomes" id="UP000635384"/>
    </source>
</evidence>
<proteinExistence type="predicted"/>
<keyword evidence="1" id="KW-0732">Signal</keyword>
<evidence type="ECO:0000259" key="2">
    <source>
        <dbReference type="Pfam" id="PF00144"/>
    </source>
</evidence>
<dbReference type="RefSeq" id="WP_190788500.1">
    <property type="nucleotide sequence ID" value="NZ_JACXLC010000001.1"/>
</dbReference>